<dbReference type="PANTHER" id="PTHR22550:SF18">
    <property type="entry name" value="VWFA DOMAIN-CONTAINING PROTEIN"/>
    <property type="match status" value="1"/>
</dbReference>
<evidence type="ECO:0000313" key="2">
    <source>
        <dbReference type="EMBL" id="OOG23365.1"/>
    </source>
</evidence>
<proteinExistence type="predicted"/>
<evidence type="ECO:0000259" key="1">
    <source>
        <dbReference type="PROSITE" id="PS50234"/>
    </source>
</evidence>
<dbReference type="InterPro" id="IPR050768">
    <property type="entry name" value="UPF0353/GerABKA_families"/>
</dbReference>
<dbReference type="AlphaFoldDB" id="A0A1V3NEB3"/>
<dbReference type="SUPFAM" id="SSF53300">
    <property type="entry name" value="vWA-like"/>
    <property type="match status" value="1"/>
</dbReference>
<dbReference type="Proteomes" id="UP000189462">
    <property type="component" value="Unassembled WGS sequence"/>
</dbReference>
<comment type="caution">
    <text evidence="2">The sequence shown here is derived from an EMBL/GenBank/DDBJ whole genome shotgun (WGS) entry which is preliminary data.</text>
</comment>
<feature type="domain" description="VWFA" evidence="1">
    <location>
        <begin position="93"/>
        <end position="274"/>
    </location>
</feature>
<dbReference type="SMART" id="SM00327">
    <property type="entry name" value="VWA"/>
    <property type="match status" value="1"/>
</dbReference>
<protein>
    <recommendedName>
        <fullName evidence="1">VWFA domain-containing protein</fullName>
    </recommendedName>
</protein>
<sequence>MNPAELQFAVPLWLLLLPLALLPLWQRFGARPAEGAGARLRHPDAAGLGTAARVRGRAPVAWLRAAALALAVVALAQPRTPGAFIPEPGEGRDLVLVVDVSGSMLVRDYRADGRPVSRIEVLQGVVTRFVRAREGDRFALVALAEEAGTVVPLTRDRDLVVRQLARLRAGVLGDDTAIGDGIALAVEQFAGGERRPAVILFSDGESNAGILHPAEALALARAAAVPLYTVEITGGAALETADDEPGLADMAATTGGRYFHAASTRDLEGVLEAIDRLEAPAAPTLSGERLWRSWYPLPLGGAAGFLGIAGLLALRRGP</sequence>
<dbReference type="PANTHER" id="PTHR22550">
    <property type="entry name" value="SPORE GERMINATION PROTEIN"/>
    <property type="match status" value="1"/>
</dbReference>
<dbReference type="PROSITE" id="PS50234">
    <property type="entry name" value="VWFA"/>
    <property type="match status" value="1"/>
</dbReference>
<organism evidence="2 3">
    <name type="scientific">Thioalkalivibrio denitrificans</name>
    <dbReference type="NCBI Taxonomy" id="108003"/>
    <lineage>
        <taxon>Bacteria</taxon>
        <taxon>Pseudomonadati</taxon>
        <taxon>Pseudomonadota</taxon>
        <taxon>Gammaproteobacteria</taxon>
        <taxon>Chromatiales</taxon>
        <taxon>Ectothiorhodospiraceae</taxon>
        <taxon>Thioalkalivibrio</taxon>
    </lineage>
</organism>
<dbReference type="OrthoDB" id="6206554at2"/>
<dbReference type="InterPro" id="IPR036465">
    <property type="entry name" value="vWFA_dom_sf"/>
</dbReference>
<dbReference type="STRING" id="108003.B1C78_11495"/>
<dbReference type="Pfam" id="PF00092">
    <property type="entry name" value="VWA"/>
    <property type="match status" value="1"/>
</dbReference>
<dbReference type="EMBL" id="MVBK01000067">
    <property type="protein sequence ID" value="OOG23365.1"/>
    <property type="molecule type" value="Genomic_DNA"/>
</dbReference>
<name>A0A1V3NEB3_9GAMM</name>
<reference evidence="2 3" key="1">
    <citation type="submission" date="2017-02" db="EMBL/GenBank/DDBJ databases">
        <title>Genomic diversity within the haloalkaliphilic genus Thioalkalivibrio.</title>
        <authorList>
            <person name="Ahn A.-C."/>
            <person name="Meier-Kolthoff J."/>
            <person name="Overmars L."/>
            <person name="Richter M."/>
            <person name="Woyke T."/>
            <person name="Sorokin D.Y."/>
            <person name="Muyzer G."/>
        </authorList>
    </citation>
    <scope>NUCLEOTIDE SEQUENCE [LARGE SCALE GENOMIC DNA]</scope>
    <source>
        <strain evidence="2 3">ALJD</strain>
    </source>
</reference>
<gene>
    <name evidence="2" type="ORF">B1C78_11495</name>
</gene>
<dbReference type="Gene3D" id="3.40.50.410">
    <property type="entry name" value="von Willebrand factor, type A domain"/>
    <property type="match status" value="1"/>
</dbReference>
<evidence type="ECO:0000313" key="3">
    <source>
        <dbReference type="Proteomes" id="UP000189462"/>
    </source>
</evidence>
<dbReference type="InterPro" id="IPR002035">
    <property type="entry name" value="VWF_A"/>
</dbReference>
<dbReference type="RefSeq" id="WP_077279301.1">
    <property type="nucleotide sequence ID" value="NZ_MVBK01000067.1"/>
</dbReference>
<accession>A0A1V3NEB3</accession>
<keyword evidence="3" id="KW-1185">Reference proteome</keyword>